<evidence type="ECO:0000313" key="2">
    <source>
        <dbReference type="Proteomes" id="UP000034838"/>
    </source>
</evidence>
<accession>A0A1J4PVT3</accession>
<proteinExistence type="predicted"/>
<sequence>MIVWLNGPFGGGKTSLAAGLCRALSYATAADPETVGDLLRSTLTGHPLRPRDYQDLPLWRELTAAFVVHTDPVVLQERIAASWEFPGDAERSEAVRACRRRRAADYEQAATGWMHASGHVIDTSTLTVEQTLHAALDHLRLPVPARPRPPEAPQA</sequence>
<dbReference type="SUPFAM" id="SSF52540">
    <property type="entry name" value="P-loop containing nucleoside triphosphate hydrolases"/>
    <property type="match status" value="1"/>
</dbReference>
<name>A0A1J4PVT3_9ACTN</name>
<dbReference type="EMBL" id="LBDA02000077">
    <property type="protein sequence ID" value="OIK24206.1"/>
    <property type="molecule type" value="Genomic_DNA"/>
</dbReference>
<dbReference type="OrthoDB" id="9799092at2"/>
<dbReference type="RefSeq" id="WP_071387697.1">
    <property type="nucleotide sequence ID" value="NZ_LBDA02000077.1"/>
</dbReference>
<comment type="caution">
    <text evidence="1">The sequence shown here is derived from an EMBL/GenBank/DDBJ whole genome shotgun (WGS) entry which is preliminary data.</text>
</comment>
<gene>
    <name evidence="1" type="ORF">VT52_028395</name>
</gene>
<evidence type="ECO:0000313" key="1">
    <source>
        <dbReference type="EMBL" id="OIK24206.1"/>
    </source>
</evidence>
<dbReference type="AlphaFoldDB" id="A0A1J4PVT3"/>
<organism evidence="1 2">
    <name type="scientific">Streptomyces malaysiense</name>
    <dbReference type="NCBI Taxonomy" id="1428626"/>
    <lineage>
        <taxon>Bacteria</taxon>
        <taxon>Bacillati</taxon>
        <taxon>Actinomycetota</taxon>
        <taxon>Actinomycetes</taxon>
        <taxon>Kitasatosporales</taxon>
        <taxon>Streptomycetaceae</taxon>
        <taxon>Streptomyces</taxon>
    </lineage>
</organism>
<dbReference type="Proteomes" id="UP000034838">
    <property type="component" value="Unassembled WGS sequence"/>
</dbReference>
<protein>
    <submittedName>
        <fullName evidence="1">Uncharacterized protein</fullName>
    </submittedName>
</protein>
<reference evidence="1" key="1">
    <citation type="submission" date="2016-10" db="EMBL/GenBank/DDBJ databases">
        <title>Genome sequence of Streptomyces malaysiense MUSC 136.</title>
        <authorList>
            <person name="Lee L.-H."/>
            <person name="Ser H.-L."/>
        </authorList>
    </citation>
    <scope>NUCLEOTIDE SEQUENCE [LARGE SCALE GENOMIC DNA]</scope>
    <source>
        <strain evidence="1">MUSC 136</strain>
    </source>
</reference>
<keyword evidence="2" id="KW-1185">Reference proteome</keyword>
<dbReference type="InterPro" id="IPR027417">
    <property type="entry name" value="P-loop_NTPase"/>
</dbReference>
<dbReference type="Gene3D" id="3.40.50.300">
    <property type="entry name" value="P-loop containing nucleotide triphosphate hydrolases"/>
    <property type="match status" value="1"/>
</dbReference>